<reference evidence="3" key="1">
    <citation type="submission" date="2019-11" db="EMBL/GenBank/DDBJ databases">
        <title>Microbial mats filling the niche in hypersaline microbial mats.</title>
        <authorList>
            <person name="Wong H.L."/>
            <person name="Macleod F.I."/>
            <person name="White R.A. III"/>
            <person name="Burns B.P."/>
        </authorList>
    </citation>
    <scope>NUCLEOTIDE SEQUENCE</scope>
    <source>
        <strain evidence="3">Rbin_158</strain>
    </source>
</reference>
<dbReference type="PROSITE" id="PS51820">
    <property type="entry name" value="PA14"/>
    <property type="match status" value="1"/>
</dbReference>
<dbReference type="Gene3D" id="3.90.182.10">
    <property type="entry name" value="Toxin - Anthrax Protective Antigen,domain 1"/>
    <property type="match status" value="1"/>
</dbReference>
<feature type="domain" description="PA14" evidence="2">
    <location>
        <begin position="33"/>
        <end position="169"/>
    </location>
</feature>
<dbReference type="InterPro" id="IPR013830">
    <property type="entry name" value="SGNH_hydro"/>
</dbReference>
<dbReference type="InterPro" id="IPR036514">
    <property type="entry name" value="SGNH_hydro_sf"/>
</dbReference>
<evidence type="ECO:0000256" key="1">
    <source>
        <dbReference type="SAM" id="Phobius"/>
    </source>
</evidence>
<dbReference type="InterPro" id="IPR037524">
    <property type="entry name" value="PA14/GLEYA"/>
</dbReference>
<dbReference type="Gene3D" id="3.40.50.1110">
    <property type="entry name" value="SGNH hydrolase"/>
    <property type="match status" value="1"/>
</dbReference>
<dbReference type="Pfam" id="PF13472">
    <property type="entry name" value="Lipase_GDSL_2"/>
    <property type="match status" value="1"/>
</dbReference>
<evidence type="ECO:0000313" key="3">
    <source>
        <dbReference type="EMBL" id="MBD3325895.1"/>
    </source>
</evidence>
<feature type="transmembrane region" description="Helical" evidence="1">
    <location>
        <begin position="227"/>
        <end position="247"/>
    </location>
</feature>
<dbReference type="SUPFAM" id="SSF56988">
    <property type="entry name" value="Anthrax protective antigen"/>
    <property type="match status" value="1"/>
</dbReference>
<keyword evidence="1" id="KW-1133">Transmembrane helix</keyword>
<proteinExistence type="predicted"/>
<dbReference type="InterPro" id="IPR011658">
    <property type="entry name" value="PA14_dom"/>
</dbReference>
<organism evidence="3 4">
    <name type="scientific">candidate division KSB3 bacterium</name>
    <dbReference type="NCBI Taxonomy" id="2044937"/>
    <lineage>
        <taxon>Bacteria</taxon>
        <taxon>candidate division KSB3</taxon>
    </lineage>
</organism>
<comment type="caution">
    <text evidence="3">The sequence shown here is derived from an EMBL/GenBank/DDBJ whole genome shotgun (WGS) entry which is preliminary data.</text>
</comment>
<protein>
    <recommendedName>
        <fullName evidence="2">PA14 domain-containing protein</fullName>
    </recommendedName>
</protein>
<dbReference type="Pfam" id="PF07691">
    <property type="entry name" value="PA14"/>
    <property type="match status" value="1"/>
</dbReference>
<dbReference type="SUPFAM" id="SSF52266">
    <property type="entry name" value="SGNH hydrolase"/>
    <property type="match status" value="1"/>
</dbReference>
<evidence type="ECO:0000313" key="4">
    <source>
        <dbReference type="Proteomes" id="UP000649604"/>
    </source>
</evidence>
<dbReference type="AlphaFoldDB" id="A0A9D5JXG8"/>
<feature type="transmembrane region" description="Helical" evidence="1">
    <location>
        <begin position="15"/>
        <end position="33"/>
    </location>
</feature>
<dbReference type="Proteomes" id="UP000649604">
    <property type="component" value="Unassembled WGS sequence"/>
</dbReference>
<keyword evidence="1" id="KW-0812">Transmembrane</keyword>
<dbReference type="EMBL" id="WJJP01000491">
    <property type="protein sequence ID" value="MBD3325895.1"/>
    <property type="molecule type" value="Genomic_DNA"/>
</dbReference>
<dbReference type="CDD" id="cd00229">
    <property type="entry name" value="SGNH_hydrolase"/>
    <property type="match status" value="1"/>
</dbReference>
<dbReference type="SMART" id="SM00758">
    <property type="entry name" value="PA14"/>
    <property type="match status" value="1"/>
</dbReference>
<sequence length="594" mass="68627">MGRIATGIDVLKRQGVVFLALLLVVGLSLLWILPRRGVVAVYYDNEEWRGTPAISRREPQISLNTVSQRQETFPQRYFSAVWAGWMRIDQEGEYTFFTESDDGSSLYIDGEMVVDNSGIHVSRKAAGTMKLTQGMHFLRIFYVQYAGAYRLRVSWKAPGQAENGIPRDVLYPQPFPLPGLEWITRHRPILYPLSWLLLIAIVVGRHIRRERQPLRGLMKRYAQNLALSLVTILICLLLAEGGIRLIYALRENRKDLELLLNESQETELEGGSRTYSLKGLVQSSPYEGIVYELKPNLKGNFLEVPLTTNSRGLRDYEYSYRKPEQTFRIVGLGDSSLFGWGVRLEETSLKVLERRLNQEAAAMKFEVINFAVPGYNTAIEAEVFVKKCLKYSPDLVIMHFNTNDYDVPGFMKPPQSYSTFRKSYLLDFLYSRYQLLRGTQNQEVIPFVFERTMSAEEAEYLHEDPRFPDEYRHMVGKQGFLRALDTLLEAADAHDVTVLVYVVKSYAGLEPSYTPNEFKLRQLELITRLSQDKGFFLLNTYPYYIEFLNAFPDRTRRDFWVSETDTHPSALAHQIEAEAFYDFLVQHELIPLNQ</sequence>
<name>A0A9D5JXG8_9BACT</name>
<accession>A0A9D5JXG8</accession>
<evidence type="ECO:0000259" key="2">
    <source>
        <dbReference type="PROSITE" id="PS51820"/>
    </source>
</evidence>
<gene>
    <name evidence="3" type="ORF">GF339_15015</name>
</gene>
<keyword evidence="1" id="KW-0472">Membrane</keyword>